<organism evidence="2 3">
    <name type="scientific">Enterococcus larvae</name>
    <dbReference type="NCBI Taxonomy" id="2794352"/>
    <lineage>
        <taxon>Bacteria</taxon>
        <taxon>Bacillati</taxon>
        <taxon>Bacillota</taxon>
        <taxon>Bacilli</taxon>
        <taxon>Lactobacillales</taxon>
        <taxon>Enterococcaceae</taxon>
        <taxon>Enterococcus</taxon>
    </lineage>
</organism>
<evidence type="ECO:0000313" key="3">
    <source>
        <dbReference type="Proteomes" id="UP000673375"/>
    </source>
</evidence>
<accession>A0ABS4CF21</accession>
<dbReference type="Pfam" id="PF04883">
    <property type="entry name" value="HK97-gp10_like"/>
    <property type="match status" value="1"/>
</dbReference>
<dbReference type="Proteomes" id="UP000673375">
    <property type="component" value="Unassembled WGS sequence"/>
</dbReference>
<proteinExistence type="predicted"/>
<feature type="compositionally biased region" description="Polar residues" evidence="1">
    <location>
        <begin position="41"/>
        <end position="53"/>
    </location>
</feature>
<dbReference type="InterPro" id="IPR010064">
    <property type="entry name" value="HK97-gp10_tail"/>
</dbReference>
<gene>
    <name evidence="2" type="ORF">I6N96_01040</name>
</gene>
<reference evidence="2 3" key="1">
    <citation type="submission" date="2020-12" db="EMBL/GenBank/DDBJ databases">
        <title>Vagococcus allomyrinae sp. nov. and Enterococcus lavae sp. nov., isolated from the larvae of Allomyrina dichotoma.</title>
        <authorList>
            <person name="Lee S.D."/>
        </authorList>
    </citation>
    <scope>NUCLEOTIDE SEQUENCE [LARGE SCALE GENOMIC DNA]</scope>
    <source>
        <strain evidence="2 3">BWM-S5</strain>
    </source>
</reference>
<dbReference type="RefSeq" id="WP_209555644.1">
    <property type="nucleotide sequence ID" value="NZ_JAEDXU010000001.1"/>
</dbReference>
<evidence type="ECO:0000313" key="2">
    <source>
        <dbReference type="EMBL" id="MBP1044847.1"/>
    </source>
</evidence>
<dbReference type="NCBIfam" id="TIGR01725">
    <property type="entry name" value="phge_HK97_gp10"/>
    <property type="match status" value="1"/>
</dbReference>
<feature type="region of interest" description="Disordered" evidence="1">
    <location>
        <begin position="38"/>
        <end position="59"/>
    </location>
</feature>
<sequence length="133" mass="15140">MAEGFDFNIDEVMRNLDLTEQRVNKGLNNVLKESAEPLKSEMQQNTNVSNGSSHRYGEGHARDNVEITAIKGGATDEKYVEVGFNKKVAWRMYFVEFGTVYQRPQNIVQRSITAKKSEVLRKQQEGMKGLLNL</sequence>
<dbReference type="EMBL" id="JAEDXU010000001">
    <property type="protein sequence ID" value="MBP1044847.1"/>
    <property type="molecule type" value="Genomic_DNA"/>
</dbReference>
<keyword evidence="3" id="KW-1185">Reference proteome</keyword>
<comment type="caution">
    <text evidence="2">The sequence shown here is derived from an EMBL/GenBank/DDBJ whole genome shotgun (WGS) entry which is preliminary data.</text>
</comment>
<name>A0ABS4CF21_9ENTE</name>
<evidence type="ECO:0000256" key="1">
    <source>
        <dbReference type="SAM" id="MobiDB-lite"/>
    </source>
</evidence>
<protein>
    <submittedName>
        <fullName evidence="2">HK97 gp10 family phage protein</fullName>
    </submittedName>
</protein>